<feature type="domain" description="C2H2-type" evidence="2">
    <location>
        <begin position="129"/>
        <end position="152"/>
    </location>
</feature>
<dbReference type="EMBL" id="QXGD01001022">
    <property type="protein sequence ID" value="KAE9217135.1"/>
    <property type="molecule type" value="Genomic_DNA"/>
</dbReference>
<evidence type="ECO:0000256" key="1">
    <source>
        <dbReference type="SAM" id="MobiDB-lite"/>
    </source>
</evidence>
<dbReference type="InterPro" id="IPR013087">
    <property type="entry name" value="Znf_C2H2_type"/>
</dbReference>
<feature type="compositionally biased region" description="Basic residues" evidence="1">
    <location>
        <begin position="147"/>
        <end position="165"/>
    </location>
</feature>
<gene>
    <name evidence="3" type="ORF">PF002_g16887</name>
</gene>
<proteinExistence type="predicted"/>
<feature type="region of interest" description="Disordered" evidence="1">
    <location>
        <begin position="142"/>
        <end position="250"/>
    </location>
</feature>
<comment type="caution">
    <text evidence="3">The sequence shown here is derived from an EMBL/GenBank/DDBJ whole genome shotgun (WGS) entry which is preliminary data.</text>
</comment>
<name>A0A6A3YFM0_9STRA</name>
<dbReference type="PROSITE" id="PS00028">
    <property type="entry name" value="ZINC_FINGER_C2H2_1"/>
    <property type="match status" value="1"/>
</dbReference>
<organism evidence="3 4">
    <name type="scientific">Phytophthora fragariae</name>
    <dbReference type="NCBI Taxonomy" id="53985"/>
    <lineage>
        <taxon>Eukaryota</taxon>
        <taxon>Sar</taxon>
        <taxon>Stramenopiles</taxon>
        <taxon>Oomycota</taxon>
        <taxon>Peronosporomycetes</taxon>
        <taxon>Peronosporales</taxon>
        <taxon>Peronosporaceae</taxon>
        <taxon>Phytophthora</taxon>
    </lineage>
</organism>
<protein>
    <recommendedName>
        <fullName evidence="2">C2H2-type domain-containing protein</fullName>
    </recommendedName>
</protein>
<sequence>MEMSIMDTTKTKLRSSSKQTMDSMVCLLLLRSLVGGSAMTKEKSKRVTLALQQGDVLFFRGDLAHAGAKYCKENIRPHCYARVRGVSQKKNATEAVIFKTFRCSKYMAGAYSLKKLAAHKRECAVDNACKCPYCPESYDKPNSLTKHITRKHRSVHKGRSRRQASKRCEEANEDSEKDVDMASEEEDEGSEINEDEESEDDMSEEDEASENSEENDSGDSEDDEVSEESEESEEGEESESDAEDYDSCNA</sequence>
<dbReference type="Proteomes" id="UP000440367">
    <property type="component" value="Unassembled WGS sequence"/>
</dbReference>
<evidence type="ECO:0000259" key="2">
    <source>
        <dbReference type="PROSITE" id="PS00028"/>
    </source>
</evidence>
<reference evidence="3 4" key="1">
    <citation type="submission" date="2018-08" db="EMBL/GenBank/DDBJ databases">
        <title>Genomic investigation of the strawberry pathogen Phytophthora fragariae indicates pathogenicity is determined by transcriptional variation in three key races.</title>
        <authorList>
            <person name="Adams T.M."/>
            <person name="Armitage A.D."/>
            <person name="Sobczyk M.K."/>
            <person name="Bates H.J."/>
            <person name="Dunwell J.M."/>
            <person name="Nellist C.F."/>
            <person name="Harrison R.J."/>
        </authorList>
    </citation>
    <scope>NUCLEOTIDE SEQUENCE [LARGE SCALE GENOMIC DNA]</scope>
    <source>
        <strain evidence="3 4">BC-1</strain>
    </source>
</reference>
<accession>A0A6A3YFM0</accession>
<feature type="compositionally biased region" description="Acidic residues" evidence="1">
    <location>
        <begin position="171"/>
        <end position="250"/>
    </location>
</feature>
<evidence type="ECO:0000313" key="3">
    <source>
        <dbReference type="EMBL" id="KAE9217135.1"/>
    </source>
</evidence>
<dbReference type="AlphaFoldDB" id="A0A6A3YFM0"/>
<evidence type="ECO:0000313" key="4">
    <source>
        <dbReference type="Proteomes" id="UP000440367"/>
    </source>
</evidence>